<dbReference type="GO" id="GO:0016020">
    <property type="term" value="C:membrane"/>
    <property type="evidence" value="ECO:0007669"/>
    <property type="project" value="UniProtKB-SubCell"/>
</dbReference>
<name>A0A1V9ZUI5_ACHHY</name>
<dbReference type="OrthoDB" id="444119at2759"/>
<keyword evidence="3 7" id="KW-0812">Transmembrane</keyword>
<feature type="transmembrane region" description="Helical" evidence="7">
    <location>
        <begin position="90"/>
        <end position="110"/>
    </location>
</feature>
<feature type="transmembrane region" description="Helical" evidence="7">
    <location>
        <begin position="428"/>
        <end position="448"/>
    </location>
</feature>
<dbReference type="EMBL" id="JNBR01000004">
    <property type="protein sequence ID" value="OQS01621.1"/>
    <property type="molecule type" value="Genomic_DNA"/>
</dbReference>
<dbReference type="Pfam" id="PF20519">
    <property type="entry name" value="Polycystin_dom"/>
    <property type="match status" value="1"/>
</dbReference>
<feature type="region of interest" description="Disordered" evidence="6">
    <location>
        <begin position="1"/>
        <end position="32"/>
    </location>
</feature>
<keyword evidence="5 7" id="KW-0472">Membrane</keyword>
<evidence type="ECO:0000256" key="5">
    <source>
        <dbReference type="ARBA" id="ARBA00023136"/>
    </source>
</evidence>
<organism evidence="10 11">
    <name type="scientific">Achlya hypogyna</name>
    <name type="common">Oomycete</name>
    <name type="synonym">Protoachlya hypogyna</name>
    <dbReference type="NCBI Taxonomy" id="1202772"/>
    <lineage>
        <taxon>Eukaryota</taxon>
        <taxon>Sar</taxon>
        <taxon>Stramenopiles</taxon>
        <taxon>Oomycota</taxon>
        <taxon>Saprolegniomycetes</taxon>
        <taxon>Saprolegniales</taxon>
        <taxon>Achlyaceae</taxon>
        <taxon>Achlya</taxon>
    </lineage>
</organism>
<proteinExistence type="inferred from homology"/>
<sequence length="755" mass="82102">MGTDSRLRSGASQAYKVHPGGPEDDDDDDRLGGNKEFIEEETAIAITSIVKWWRLRRLHARIKSKWSPEQLRELHEARRRKRVRRRIQELIVHSVFLYVFHTATLGPFHAASPYYFMTHIRELFTDTNFIANGSIVPMSFADIRSRSQVHSWLQGPLFSTLYGGNLNPITHRHTGGLLGTGQLVGGVSIGSLRVKRSACSDRLPLPVTNDSSVYYCYGADNGQFTSATESTMPFGAGNGSDFSWSGGGIDVVECRNKFFSSINTASSTLYPCPAFAHVLPQTDSAAALSTLRALETLAYIDDATRLLVVEANVANAMLERMLVLQFVLEFPPAGGVLPSTTARLAPYAGSTFDFATQWSVVATGIFYFYFVVRVVRVARHEGWPAFRQLGLWVDGANILAYLVMWLLRSTMGLDMPSTPIQGDTFATFTPYATMFGLSEGFAAAAAFLSVVRFVLLLDILPQVSLVLHVIFAAFTEISGFLVTFGLLVYAYALAFTLVFGSAVGSFSTVTKSYGALLRSLTGDVDYAGLYAANPTAAPLFFASFTLVSVFILLTIVIAMMQDAYWRGKQKTKWDSINLVYETFTYLWSATNAMVNTLAGWCGVRAHLKPVPGLKSPEVQPTRLSRVQSLVLKPLLSTQETLNRVGAQFSQSPFVQTGVQTLKKGSTALGSAKDHLVGQLNAGAFSGGASRGPIGGAASDEQIKALQGMIVQLAHQNTKIQHTLGVLQAQLADLRGDRTGDLVTSGVDLSHGLASA</sequence>
<feature type="domain" description="Polycystin cation channel PKD1/PKD2" evidence="8">
    <location>
        <begin position="360"/>
        <end position="564"/>
    </location>
</feature>
<dbReference type="Proteomes" id="UP000243579">
    <property type="component" value="Unassembled WGS sequence"/>
</dbReference>
<evidence type="ECO:0000256" key="4">
    <source>
        <dbReference type="ARBA" id="ARBA00022989"/>
    </source>
</evidence>
<evidence type="ECO:0000256" key="7">
    <source>
        <dbReference type="SAM" id="Phobius"/>
    </source>
</evidence>
<keyword evidence="11" id="KW-1185">Reference proteome</keyword>
<feature type="domain" description="Polycystin" evidence="9">
    <location>
        <begin position="140"/>
        <end position="341"/>
    </location>
</feature>
<comment type="caution">
    <text evidence="10">The sequence shown here is derived from an EMBL/GenBank/DDBJ whole genome shotgun (WGS) entry which is preliminary data.</text>
</comment>
<feature type="transmembrane region" description="Helical" evidence="7">
    <location>
        <begin position="480"/>
        <end position="503"/>
    </location>
</feature>
<dbReference type="STRING" id="1202772.A0A1V9ZUI5"/>
<comment type="subcellular location">
    <subcellularLocation>
        <location evidence="1">Membrane</location>
        <topology evidence="1">Multi-pass membrane protein</topology>
    </subcellularLocation>
</comment>
<dbReference type="Gene3D" id="1.10.287.70">
    <property type="match status" value="1"/>
</dbReference>
<dbReference type="PANTHER" id="PTHR10877:SF183">
    <property type="entry name" value="AT14535P-RELATED"/>
    <property type="match status" value="1"/>
</dbReference>
<evidence type="ECO:0000256" key="1">
    <source>
        <dbReference type="ARBA" id="ARBA00004141"/>
    </source>
</evidence>
<evidence type="ECO:0000313" key="11">
    <source>
        <dbReference type="Proteomes" id="UP000243579"/>
    </source>
</evidence>
<evidence type="ECO:0000259" key="9">
    <source>
        <dbReference type="Pfam" id="PF20519"/>
    </source>
</evidence>
<dbReference type="Pfam" id="PF08016">
    <property type="entry name" value="PKD_channel"/>
    <property type="match status" value="1"/>
</dbReference>
<dbReference type="InterPro" id="IPR046791">
    <property type="entry name" value="Polycystin_dom"/>
</dbReference>
<keyword evidence="4 7" id="KW-1133">Transmembrane helix</keyword>
<feature type="transmembrane region" description="Helical" evidence="7">
    <location>
        <begin position="389"/>
        <end position="408"/>
    </location>
</feature>
<dbReference type="InterPro" id="IPR013122">
    <property type="entry name" value="PKD1_2_channel"/>
</dbReference>
<gene>
    <name evidence="10" type="ORF">ACHHYP_00532</name>
</gene>
<protein>
    <submittedName>
        <fullName evidence="10">Uncharacterized protein</fullName>
    </submittedName>
</protein>
<evidence type="ECO:0000313" key="10">
    <source>
        <dbReference type="EMBL" id="OQS01621.1"/>
    </source>
</evidence>
<evidence type="ECO:0000259" key="8">
    <source>
        <dbReference type="Pfam" id="PF08016"/>
    </source>
</evidence>
<dbReference type="AlphaFoldDB" id="A0A1V9ZUI5"/>
<dbReference type="InterPro" id="IPR051223">
    <property type="entry name" value="Polycystin"/>
</dbReference>
<evidence type="ECO:0000256" key="3">
    <source>
        <dbReference type="ARBA" id="ARBA00022692"/>
    </source>
</evidence>
<accession>A0A1V9ZUI5</accession>
<feature type="transmembrane region" description="Helical" evidence="7">
    <location>
        <begin position="358"/>
        <end position="377"/>
    </location>
</feature>
<comment type="similarity">
    <text evidence="2">Belongs to the polycystin family.</text>
</comment>
<evidence type="ECO:0000256" key="6">
    <source>
        <dbReference type="SAM" id="MobiDB-lite"/>
    </source>
</evidence>
<dbReference type="PANTHER" id="PTHR10877">
    <property type="entry name" value="POLYCYSTIN FAMILY MEMBER"/>
    <property type="match status" value="1"/>
</dbReference>
<feature type="transmembrane region" description="Helical" evidence="7">
    <location>
        <begin position="539"/>
        <end position="560"/>
    </location>
</feature>
<evidence type="ECO:0000256" key="2">
    <source>
        <dbReference type="ARBA" id="ARBA00007200"/>
    </source>
</evidence>
<reference evidence="10 11" key="1">
    <citation type="journal article" date="2014" name="Genome Biol. Evol.">
        <title>The secreted proteins of Achlya hypogyna and Thraustotheca clavata identify the ancestral oomycete secretome and reveal gene acquisitions by horizontal gene transfer.</title>
        <authorList>
            <person name="Misner I."/>
            <person name="Blouin N."/>
            <person name="Leonard G."/>
            <person name="Richards T.A."/>
            <person name="Lane C.E."/>
        </authorList>
    </citation>
    <scope>NUCLEOTIDE SEQUENCE [LARGE SCALE GENOMIC DNA]</scope>
    <source>
        <strain evidence="10 11">ATCC 48635</strain>
    </source>
</reference>